<dbReference type="InterPro" id="IPR032808">
    <property type="entry name" value="DoxX"/>
</dbReference>
<evidence type="ECO:0000256" key="6">
    <source>
        <dbReference type="ARBA" id="ARBA00023136"/>
    </source>
</evidence>
<sequence length="145" mass="14461">MSTIARSLTTPPAGAADLGLLIGRIAVGVVFVVHGWQKWRDGIAGTQAGFDSMGVPAADAAAIAQASLEVGGGALLVLGALTPIVGGLLGLSMLGAAWFAHREAFLVADGGAEFVLVLAAASFLLALAGPGRFSVDAALRRRSPA</sequence>
<keyword evidence="3" id="KW-1003">Cell membrane</keyword>
<dbReference type="EMBL" id="BAAAME010000002">
    <property type="protein sequence ID" value="GAA1732711.1"/>
    <property type="molecule type" value="Genomic_DNA"/>
</dbReference>
<evidence type="ECO:0000256" key="2">
    <source>
        <dbReference type="ARBA" id="ARBA00006679"/>
    </source>
</evidence>
<feature type="transmembrane region" description="Helical" evidence="7">
    <location>
        <begin position="75"/>
        <end position="100"/>
    </location>
</feature>
<comment type="similarity">
    <text evidence="2">Belongs to the DoxX family.</text>
</comment>
<gene>
    <name evidence="8" type="ORF">GCM10009710_11830</name>
</gene>
<feature type="transmembrane region" description="Helical" evidence="7">
    <location>
        <begin position="112"/>
        <end position="133"/>
    </location>
</feature>
<proteinExistence type="inferred from homology"/>
<keyword evidence="5 7" id="KW-1133">Transmembrane helix</keyword>
<dbReference type="PANTHER" id="PTHR33452">
    <property type="entry name" value="OXIDOREDUCTASE CATD-RELATED"/>
    <property type="match status" value="1"/>
</dbReference>
<dbReference type="RefSeq" id="WP_344198749.1">
    <property type="nucleotide sequence ID" value="NZ_BAAAME010000002.1"/>
</dbReference>
<keyword evidence="9" id="KW-1185">Reference proteome</keyword>
<comment type="caution">
    <text evidence="8">The sequence shown here is derived from an EMBL/GenBank/DDBJ whole genome shotgun (WGS) entry which is preliminary data.</text>
</comment>
<evidence type="ECO:0000256" key="7">
    <source>
        <dbReference type="SAM" id="Phobius"/>
    </source>
</evidence>
<evidence type="ECO:0000256" key="5">
    <source>
        <dbReference type="ARBA" id="ARBA00022989"/>
    </source>
</evidence>
<feature type="transmembrane region" description="Helical" evidence="7">
    <location>
        <begin position="12"/>
        <end position="33"/>
    </location>
</feature>
<evidence type="ECO:0000313" key="9">
    <source>
        <dbReference type="Proteomes" id="UP001501057"/>
    </source>
</evidence>
<comment type="subcellular location">
    <subcellularLocation>
        <location evidence="1">Cell membrane</location>
        <topology evidence="1">Multi-pass membrane protein</topology>
    </subcellularLocation>
</comment>
<keyword evidence="6 7" id="KW-0472">Membrane</keyword>
<dbReference type="Proteomes" id="UP001501057">
    <property type="component" value="Unassembled WGS sequence"/>
</dbReference>
<dbReference type="InterPro" id="IPR051907">
    <property type="entry name" value="DoxX-like_oxidoreductase"/>
</dbReference>
<evidence type="ECO:0000256" key="1">
    <source>
        <dbReference type="ARBA" id="ARBA00004651"/>
    </source>
</evidence>
<dbReference type="Pfam" id="PF07681">
    <property type="entry name" value="DoxX"/>
    <property type="match status" value="1"/>
</dbReference>
<dbReference type="PANTHER" id="PTHR33452:SF1">
    <property type="entry name" value="INNER MEMBRANE PROTEIN YPHA-RELATED"/>
    <property type="match status" value="1"/>
</dbReference>
<evidence type="ECO:0000313" key="8">
    <source>
        <dbReference type="EMBL" id="GAA1732711.1"/>
    </source>
</evidence>
<evidence type="ECO:0000256" key="4">
    <source>
        <dbReference type="ARBA" id="ARBA00022692"/>
    </source>
</evidence>
<reference evidence="8 9" key="1">
    <citation type="journal article" date="2019" name="Int. J. Syst. Evol. Microbiol.">
        <title>The Global Catalogue of Microorganisms (GCM) 10K type strain sequencing project: providing services to taxonomists for standard genome sequencing and annotation.</title>
        <authorList>
            <consortium name="The Broad Institute Genomics Platform"/>
            <consortium name="The Broad Institute Genome Sequencing Center for Infectious Disease"/>
            <person name="Wu L."/>
            <person name="Ma J."/>
        </authorList>
    </citation>
    <scope>NUCLEOTIDE SEQUENCE [LARGE SCALE GENOMIC DNA]</scope>
    <source>
        <strain evidence="8 9">JCM 13518</strain>
    </source>
</reference>
<accession>A0ABN2JMV9</accession>
<name>A0ABN2JMV9_9ACTN</name>
<evidence type="ECO:0000256" key="3">
    <source>
        <dbReference type="ARBA" id="ARBA00022475"/>
    </source>
</evidence>
<protein>
    <submittedName>
        <fullName evidence="8">DoxX family protein</fullName>
    </submittedName>
</protein>
<organism evidence="8 9">
    <name type="scientific">Aeromicrobium alkaliterrae</name>
    <dbReference type="NCBI Taxonomy" id="302168"/>
    <lineage>
        <taxon>Bacteria</taxon>
        <taxon>Bacillati</taxon>
        <taxon>Actinomycetota</taxon>
        <taxon>Actinomycetes</taxon>
        <taxon>Propionibacteriales</taxon>
        <taxon>Nocardioidaceae</taxon>
        <taxon>Aeromicrobium</taxon>
    </lineage>
</organism>
<keyword evidence="4 7" id="KW-0812">Transmembrane</keyword>